<proteinExistence type="predicted"/>
<name>A0AAV9IXH2_CYACA</name>
<evidence type="ECO:0000313" key="2">
    <source>
        <dbReference type="EMBL" id="KAK4537032.1"/>
    </source>
</evidence>
<comment type="caution">
    <text evidence="2">The sequence shown here is derived from an EMBL/GenBank/DDBJ whole genome shotgun (WGS) entry which is preliminary data.</text>
</comment>
<dbReference type="AlphaFoldDB" id="A0AAV9IXH2"/>
<feature type="signal peptide" evidence="1">
    <location>
        <begin position="1"/>
        <end position="28"/>
    </location>
</feature>
<evidence type="ECO:0000313" key="3">
    <source>
        <dbReference type="Proteomes" id="UP001301350"/>
    </source>
</evidence>
<evidence type="ECO:0000256" key="1">
    <source>
        <dbReference type="SAM" id="SignalP"/>
    </source>
</evidence>
<keyword evidence="1" id="KW-0732">Signal</keyword>
<feature type="chain" id="PRO_5043922723" evidence="1">
    <location>
        <begin position="29"/>
        <end position="350"/>
    </location>
</feature>
<keyword evidence="3" id="KW-1185">Reference proteome</keyword>
<accession>A0AAV9IXH2</accession>
<gene>
    <name evidence="2" type="ORF">CDCA_CDCA10G3057</name>
</gene>
<dbReference type="EMBL" id="JANCYW010000010">
    <property type="protein sequence ID" value="KAK4537032.1"/>
    <property type="molecule type" value="Genomic_DNA"/>
</dbReference>
<reference evidence="2 3" key="1">
    <citation type="submission" date="2022-07" db="EMBL/GenBank/DDBJ databases">
        <title>Genome-wide signatures of adaptation to extreme environments.</title>
        <authorList>
            <person name="Cho C.H."/>
            <person name="Yoon H.S."/>
        </authorList>
    </citation>
    <scope>NUCLEOTIDE SEQUENCE [LARGE SCALE GENOMIC DNA]</scope>
    <source>
        <strain evidence="2 3">DBV 063 E5</strain>
    </source>
</reference>
<organism evidence="2 3">
    <name type="scientific">Cyanidium caldarium</name>
    <name type="common">Red alga</name>
    <dbReference type="NCBI Taxonomy" id="2771"/>
    <lineage>
        <taxon>Eukaryota</taxon>
        <taxon>Rhodophyta</taxon>
        <taxon>Bangiophyceae</taxon>
        <taxon>Cyanidiales</taxon>
        <taxon>Cyanidiaceae</taxon>
        <taxon>Cyanidium</taxon>
    </lineage>
</organism>
<sequence>MRASHRHGQHRWCCFLFVSLLVVSLALAPSAHASAAGEHWPRWMAAPRRAAQQWFPSLTGRNTTQVIGGPGFFGQWFVKKDPADIGDALRGRWSVDIRVFALDGGARKATSAGWPTSWAILNVVVFNRSAAITNVDQDFTEASGAIGGYLQFTDENGKRLTSAPLRLLRLEMEAPWTATFAYYDVVGGSASAAPKRLSQFRDWFSLRLHRLDNSNAWTTVEMPTSRATAPAMLPLLTLFDRNHFALTLVDRVRNELITWTALRADSILPDSRAAKYGPAVAVGLVYVAAKIMRRALGGDNTAPQVQRRRLIERAARASYRTRTALEEAHRARLVDEARAMRAQVLGDKRD</sequence>
<protein>
    <submittedName>
        <fullName evidence="2">Uncharacterized protein</fullName>
    </submittedName>
</protein>
<dbReference type="Proteomes" id="UP001301350">
    <property type="component" value="Unassembled WGS sequence"/>
</dbReference>